<dbReference type="Gene3D" id="3.40.50.970">
    <property type="match status" value="1"/>
</dbReference>
<dbReference type="InterPro" id="IPR019752">
    <property type="entry name" value="Pyrv/ketoisovalerate_OxRed_cat"/>
</dbReference>
<proteinExistence type="predicted"/>
<dbReference type="AlphaFoldDB" id="E2Q9C2"/>
<keyword evidence="7" id="KW-1185">Reference proteome</keyword>
<dbReference type="SUPFAM" id="SSF53323">
    <property type="entry name" value="Pyruvate-ferredoxin oxidoreductase, PFOR, domain III"/>
    <property type="match status" value="1"/>
</dbReference>
<feature type="domain" description="Pyruvate:ferredoxin oxidoreductase core" evidence="5">
    <location>
        <begin position="666"/>
        <end position="730"/>
    </location>
</feature>
<evidence type="ECO:0000256" key="1">
    <source>
        <dbReference type="ARBA" id="ARBA00023002"/>
    </source>
</evidence>
<dbReference type="Proteomes" id="UP000002357">
    <property type="component" value="Chromosome"/>
</dbReference>
<dbReference type="STRING" id="1901.BB341_10725"/>
<dbReference type="InterPro" id="IPR009014">
    <property type="entry name" value="Transketo_C/PFOR_II"/>
</dbReference>
<dbReference type="SUPFAM" id="SSF52518">
    <property type="entry name" value="Thiamin diphosphate-binding fold (THDP-binding)"/>
    <property type="match status" value="1"/>
</dbReference>
<dbReference type="GO" id="GO:0000287">
    <property type="term" value="F:magnesium ion binding"/>
    <property type="evidence" value="ECO:0007669"/>
    <property type="project" value="UniProtKB-ARBA"/>
</dbReference>
<dbReference type="InterPro" id="IPR002869">
    <property type="entry name" value="Pyrv_flavodox_OxRed_cen"/>
</dbReference>
<dbReference type="FunFam" id="3.40.920.10:FF:000002">
    <property type="entry name" value="2-oxoglutarate oxidoreductase, alpha subunit"/>
    <property type="match status" value="1"/>
</dbReference>
<accession>E2Q9C2</accession>
<evidence type="ECO:0000259" key="3">
    <source>
        <dbReference type="Pfam" id="PF01558"/>
    </source>
</evidence>
<dbReference type="eggNOG" id="COG0674">
    <property type="taxonomic scope" value="Bacteria"/>
</dbReference>
<name>E2Q9C2_STRCL</name>
<dbReference type="InterPro" id="IPR002880">
    <property type="entry name" value="Pyrv_Fd/Flavodoxin_OxRdtase_N"/>
</dbReference>
<dbReference type="FunFam" id="3.40.50.970:FF:000022">
    <property type="entry name" value="2-oxoglutarate ferredoxin oxidoreductase alpha subunit"/>
    <property type="match status" value="1"/>
</dbReference>
<dbReference type="EMBL" id="CM000913">
    <property type="protein sequence ID" value="EFG05542.1"/>
    <property type="molecule type" value="Genomic_DNA"/>
</dbReference>
<evidence type="ECO:0000313" key="7">
    <source>
        <dbReference type="Proteomes" id="UP000002357"/>
    </source>
</evidence>
<feature type="compositionally biased region" description="Gly residues" evidence="2">
    <location>
        <begin position="23"/>
        <end position="33"/>
    </location>
</feature>
<dbReference type="CDD" id="cd07034">
    <property type="entry name" value="TPP_PYR_PFOR_IOR-alpha_like"/>
    <property type="match status" value="1"/>
</dbReference>
<keyword evidence="1 6" id="KW-0560">Oxidoreductase</keyword>
<dbReference type="InterPro" id="IPR029061">
    <property type="entry name" value="THDP-binding"/>
</dbReference>
<dbReference type="GO" id="GO:0047553">
    <property type="term" value="F:2-oxoglutarate synthase activity"/>
    <property type="evidence" value="ECO:0007669"/>
    <property type="project" value="UniProtKB-EC"/>
</dbReference>
<feature type="region of interest" description="Disordered" evidence="2">
    <location>
        <begin position="19"/>
        <end position="63"/>
    </location>
</feature>
<feature type="domain" description="Pyruvate flavodoxin/ferredoxin oxidoreductase pyrimidine binding" evidence="4">
    <location>
        <begin position="410"/>
        <end position="624"/>
    </location>
</feature>
<evidence type="ECO:0000256" key="2">
    <source>
        <dbReference type="SAM" id="MobiDB-lite"/>
    </source>
</evidence>
<protein>
    <submittedName>
        <fullName evidence="6">Oxidoreductase</fullName>
        <ecNumber evidence="6">1.2.7.3</ecNumber>
    </submittedName>
</protein>
<dbReference type="PANTHER" id="PTHR32154:SF20">
    <property type="entry name" value="2-OXOGLUTARATE OXIDOREDUCTASE SUBUNIT KORA"/>
    <property type="match status" value="1"/>
</dbReference>
<reference evidence="6 7" key="1">
    <citation type="journal article" date="2010" name="Genome Biol. Evol.">
        <title>The sequence of a 1.8-mb bacterial linear plasmid reveals a rich evolutionary reservoir of secondary metabolic pathways.</title>
        <authorList>
            <person name="Medema M.H."/>
            <person name="Trefzer A."/>
            <person name="Kovalchuk A."/>
            <person name="van den Berg M."/>
            <person name="Mueller U."/>
            <person name="Heijne W."/>
            <person name="Wu L."/>
            <person name="Alam M.T."/>
            <person name="Ronning C.M."/>
            <person name="Nierman W.C."/>
            <person name="Bovenberg R.A.L."/>
            <person name="Breitling R."/>
            <person name="Takano E."/>
        </authorList>
    </citation>
    <scope>NUCLEOTIDE SEQUENCE [LARGE SCALE GENOMIC DNA]</scope>
    <source>
        <strain evidence="7">ATCC 27064 / DSM 738 / JCM 4710 / NBRC 13307 / NCIMB 12785 / NRRL 3585 / VKM Ac-602</strain>
    </source>
</reference>
<dbReference type="EC" id="1.2.7.3" evidence="6"/>
<evidence type="ECO:0000259" key="4">
    <source>
        <dbReference type="Pfam" id="PF01855"/>
    </source>
</evidence>
<evidence type="ECO:0000313" key="6">
    <source>
        <dbReference type="EMBL" id="EFG05542.1"/>
    </source>
</evidence>
<feature type="compositionally biased region" description="Basic residues" evidence="2">
    <location>
        <begin position="35"/>
        <end position="46"/>
    </location>
</feature>
<organism evidence="6 7">
    <name type="scientific">Streptomyces clavuligerus</name>
    <dbReference type="NCBI Taxonomy" id="1901"/>
    <lineage>
        <taxon>Bacteria</taxon>
        <taxon>Bacillati</taxon>
        <taxon>Actinomycetota</taxon>
        <taxon>Actinomycetes</taxon>
        <taxon>Kitasatosporales</taxon>
        <taxon>Streptomycetaceae</taxon>
        <taxon>Streptomyces</taxon>
    </lineage>
</organism>
<dbReference type="SUPFAM" id="SSF52922">
    <property type="entry name" value="TK C-terminal domain-like"/>
    <property type="match status" value="1"/>
</dbReference>
<dbReference type="NCBIfam" id="TIGR03710">
    <property type="entry name" value="OAFO_sf"/>
    <property type="match status" value="1"/>
</dbReference>
<dbReference type="Pfam" id="PF17147">
    <property type="entry name" value="PFOR_II"/>
    <property type="match status" value="1"/>
</dbReference>
<dbReference type="Pfam" id="PF01558">
    <property type="entry name" value="POR"/>
    <property type="match status" value="1"/>
</dbReference>
<dbReference type="Gene3D" id="3.40.920.10">
    <property type="entry name" value="Pyruvate-ferredoxin oxidoreductase, PFOR, domain III"/>
    <property type="match status" value="1"/>
</dbReference>
<dbReference type="GO" id="GO:0006979">
    <property type="term" value="P:response to oxidative stress"/>
    <property type="evidence" value="ECO:0007669"/>
    <property type="project" value="TreeGrafter"/>
</dbReference>
<sequence length="767" mass="81784">MSGRRGRGPRGCSFGRCGRERGCVGGAARGGTRPGRVHGPVRHRRGGCAGSGPSSADRAQRRQPLWSKAGSRLYRAVDDGSWWGCPGLPGRDPHRPFGSPQGRVPTVLPSARRRPAPLDRHPEGTKSVTVDTVDTLDIDVAEPVPAGTGVGEVRRLDRVVIRFAGDSGDGMQLTGDRFTSETASFGNDLSTLPNFPAEIRAPAGTLPGVSSFQLHFADHDILTPGDAPDVLVAMNPAALRANLADVPRGGEIIVNTDEFAKRAMAKVGWDVSPLEDGTLEGYRVHPVPLTTLTLEALKEFGLTRKEAERSKNMFALGLLSWMYHRPTEGTESFLRRKFAKRPVIAEANVAAFRAGWNFGETTEDFAVSYEVAPAVSAFPAGTYRNISGNLALSLGLVAAGERAGLPLYLGSYPITPASDILHELSKHKNFGVRTFQAEDEIAGIGAALGAAFGGSLAVTTTSGPGVALKSETIGLAVSLELPLVVVDIQRGGPSTGLPTKTEQADLLQAMFGRNGEAPVPVIAPRTPGDCFDAALEAARIALTYRTPVFLLSDGYLANGSEPWRVPETGELPDLRTPFATGPNHTLADGSEVFWPYKRDPETLARPWAVPGTPGLEHRIGGIEKQDGTGNISYDPANHEHMVRTRQAKTDSITVPDLTVDDPGGTARVLVLGWGSTYGPITAAVRRLRKDGRAIAQAHLRHLNPFPANLGTVLASYDKVIVPEMNLGQLSLLLRARYLTPVHAHTQINGMPFKAAQLADALKEATDA</sequence>
<dbReference type="InterPro" id="IPR050722">
    <property type="entry name" value="Pyruvate:ferred/Flavod_OxRd"/>
</dbReference>
<gene>
    <name evidence="6" type="ORF">SCLAV_0466</name>
</gene>
<dbReference type="eggNOG" id="COG1014">
    <property type="taxonomic scope" value="Bacteria"/>
</dbReference>
<evidence type="ECO:0000259" key="5">
    <source>
        <dbReference type="Pfam" id="PF17147"/>
    </source>
</evidence>
<dbReference type="InterPro" id="IPR033412">
    <property type="entry name" value="PFOR_II"/>
</dbReference>
<dbReference type="Pfam" id="PF01855">
    <property type="entry name" value="POR_N"/>
    <property type="match status" value="1"/>
</dbReference>
<dbReference type="PANTHER" id="PTHR32154">
    <property type="entry name" value="PYRUVATE-FLAVODOXIN OXIDOREDUCTASE-RELATED"/>
    <property type="match status" value="1"/>
</dbReference>
<feature type="domain" description="Pyruvate/ketoisovalerate oxidoreductase catalytic" evidence="3">
    <location>
        <begin position="168"/>
        <end position="355"/>
    </location>
</feature>
<feature type="region of interest" description="Disordered" evidence="2">
    <location>
        <begin position="92"/>
        <end position="126"/>
    </location>
</feature>
<dbReference type="Gene3D" id="3.40.50.920">
    <property type="match status" value="1"/>
</dbReference>
<dbReference type="InterPro" id="IPR022367">
    <property type="entry name" value="2-oxoacid/accept_OxRdtase_asu"/>
</dbReference>